<dbReference type="Proteomes" id="UP001139994">
    <property type="component" value="Unassembled WGS sequence"/>
</dbReference>
<proteinExistence type="predicted"/>
<evidence type="ECO:0000313" key="3">
    <source>
        <dbReference type="Proteomes" id="UP001139994"/>
    </source>
</evidence>
<evidence type="ECO:0000256" key="1">
    <source>
        <dbReference type="SAM" id="MobiDB-lite"/>
    </source>
</evidence>
<name>A0ABT2V628_9PSED</name>
<accession>A0ABT2V628</accession>
<reference evidence="2" key="2">
    <citation type="submission" date="2022-09" db="EMBL/GenBank/DDBJ databases">
        <authorList>
            <person name="Cesa-Luna C."/>
            <person name="Girard L."/>
            <person name="Lood C."/>
            <person name="Hofte M."/>
            <person name="De Mot R."/>
        </authorList>
    </citation>
    <scope>NUCLEOTIDE SEQUENCE</scope>
    <source>
        <strain evidence="2">COR51</strain>
    </source>
</reference>
<gene>
    <name evidence="2" type="ORF">OC929_03740</name>
</gene>
<sequence>MARTQREPEEGSEAAPVPRGPVTFIDQEYTRRKLILPDWVELEVVQGRVTIKGDDVVGLAYMRNRSDFKEA</sequence>
<keyword evidence="3" id="KW-1185">Reference proteome</keyword>
<reference evidence="2" key="3">
    <citation type="journal article" date="2023" name="mSystems">
        <title>Charting the Lipopeptidome of Nonpathogenic Pseudomonas.</title>
        <authorList>
            <person name="Cesa-Luna C."/>
            <person name="Geudens N."/>
            <person name="Girard L."/>
            <person name="De Roo V."/>
            <person name="Maklad H.R."/>
            <person name="Martins J.C."/>
            <person name="Hofte M."/>
            <person name="De Mot R."/>
        </authorList>
    </citation>
    <scope>NUCLEOTIDE SEQUENCE</scope>
    <source>
        <strain evidence="2">COR51</strain>
    </source>
</reference>
<comment type="caution">
    <text evidence="2">The sequence shown here is derived from an EMBL/GenBank/DDBJ whole genome shotgun (WGS) entry which is preliminary data.</text>
</comment>
<organism evidence="2 3">
    <name type="scientific">Pseudomonas peradeniyensis</name>
    <dbReference type="NCBI Taxonomy" id="2745488"/>
    <lineage>
        <taxon>Bacteria</taxon>
        <taxon>Pseudomonadati</taxon>
        <taxon>Pseudomonadota</taxon>
        <taxon>Gammaproteobacteria</taxon>
        <taxon>Pseudomonadales</taxon>
        <taxon>Pseudomonadaceae</taxon>
        <taxon>Pseudomonas</taxon>
    </lineage>
</organism>
<protein>
    <recommendedName>
        <fullName evidence="4">Transposase</fullName>
    </recommendedName>
</protein>
<reference evidence="2" key="1">
    <citation type="journal article" date="2022" name="Microbiol. Spectr.">
        <title>An Nuclear Magnetic Resonance Fingerprint Matching Approach for the Identification and Structural Re-Evaluation of Pseudomonas Lipopeptides.</title>
        <authorList>
            <person name="De Roo V."/>
            <person name="Verleysen Y."/>
            <person name="Kovacs B."/>
            <person name="De Vleeschouwer M."/>
            <person name="Muangkaew P."/>
            <person name="Girard L."/>
            <person name="Hofte M."/>
            <person name="De Mot R."/>
            <person name="Madder A."/>
            <person name="Geudens N."/>
            <person name="Martins J.C."/>
        </authorList>
    </citation>
    <scope>NUCLEOTIDE SEQUENCE</scope>
    <source>
        <strain evidence="2">COR51</strain>
    </source>
</reference>
<feature type="region of interest" description="Disordered" evidence="1">
    <location>
        <begin position="1"/>
        <end position="20"/>
    </location>
</feature>
<evidence type="ECO:0008006" key="4">
    <source>
        <dbReference type="Google" id="ProtNLM"/>
    </source>
</evidence>
<dbReference type="RefSeq" id="WP_262950384.1">
    <property type="nucleotide sequence ID" value="NZ_JAOSLA010000003.1"/>
</dbReference>
<dbReference type="EMBL" id="JAOSLA010000003">
    <property type="protein sequence ID" value="MCU7237151.1"/>
    <property type="molecule type" value="Genomic_DNA"/>
</dbReference>
<evidence type="ECO:0000313" key="2">
    <source>
        <dbReference type="EMBL" id="MCU7237151.1"/>
    </source>
</evidence>